<dbReference type="Proteomes" id="UP001187682">
    <property type="component" value="Unassembled WGS sequence"/>
</dbReference>
<evidence type="ECO:0000259" key="1">
    <source>
        <dbReference type="Pfam" id="PF24476"/>
    </source>
</evidence>
<keyword evidence="3" id="KW-1185">Reference proteome</keyword>
<dbReference type="PANTHER" id="PTHR35186:SF4">
    <property type="entry name" value="PRION-INHIBITION AND PROPAGATION HELO DOMAIN-CONTAINING PROTEIN"/>
    <property type="match status" value="1"/>
</dbReference>
<evidence type="ECO:0000313" key="3">
    <source>
        <dbReference type="Proteomes" id="UP001187682"/>
    </source>
</evidence>
<feature type="domain" description="DUF7580" evidence="1">
    <location>
        <begin position="126"/>
        <end position="501"/>
    </location>
</feature>
<proteinExistence type="predicted"/>
<dbReference type="InterPro" id="IPR056002">
    <property type="entry name" value="DUF7580"/>
</dbReference>
<evidence type="ECO:0000313" key="2">
    <source>
        <dbReference type="EMBL" id="SPO06802.1"/>
    </source>
</evidence>
<dbReference type="EMBL" id="ONZQ02000017">
    <property type="protein sequence ID" value="SPO06802.1"/>
    <property type="molecule type" value="Genomic_DNA"/>
</dbReference>
<dbReference type="PANTHER" id="PTHR35186">
    <property type="entry name" value="ANK_REP_REGION DOMAIN-CONTAINING PROTEIN"/>
    <property type="match status" value="1"/>
</dbReference>
<gene>
    <name evidence="2" type="ORF">DNG_09496</name>
</gene>
<protein>
    <recommendedName>
        <fullName evidence="1">DUF7580 domain-containing protein</fullName>
    </recommendedName>
</protein>
<dbReference type="AlphaFoldDB" id="A0AAE8N5Z5"/>
<accession>A0AAE8N5Z5</accession>
<comment type="caution">
    <text evidence="2">The sequence shown here is derived from an EMBL/GenBank/DDBJ whole genome shotgun (WGS) entry which is preliminary data.</text>
</comment>
<sequence>MTRMEEMINDPFGEAWREETLYNQIRLRLWSSHKVFEDTVVDMKEAVQEIQEKLKIGKDGKAQWVKDGMVKKELARVSFIFNRANYQELLARLRDGISNLESLTRSNTELEPERRRRSHGRLCKIIRRISENVFGALRSTITCSCARTHDVGLQILAPSTTAIPGDRDEEILKKLQFRLVISQQKATDSQDEGVSLAESRQWHEVVLRPAIPAEKKCFTGSTSAISKGVSFSDDKKKVRFSSTSFKSNMVYGERAGTQSVVLESTMSSLSLGMASVQSAPAYEVEPRAITDFCSHLRRSEKTGKWPIDKCCGQITDPTVKQSSTYDVYHRGSLDTKLNWPFLSLKEVLSTESHLRVRLLYKEKLRLAWLMALALLQLEGTRWISSPPTHNDIFIHRLEDGSPIRDVFLLHHFPVAPKHTSDVNRIMPDQKSAMLSLGALLIEVMLGQPIHELVAAKEGKTVLHPGELLSDEDTTRRLLDRINMQAGDGYAGAVRRCIHGSFCEDSHGEDGAQDTYARIVGLLEDDLKFSNSSGTY</sequence>
<name>A0AAE8N5Z5_9PEZI</name>
<dbReference type="Pfam" id="PF24476">
    <property type="entry name" value="DUF7580"/>
    <property type="match status" value="1"/>
</dbReference>
<organism evidence="2 3">
    <name type="scientific">Cephalotrichum gorgonifer</name>
    <dbReference type="NCBI Taxonomy" id="2041049"/>
    <lineage>
        <taxon>Eukaryota</taxon>
        <taxon>Fungi</taxon>
        <taxon>Dikarya</taxon>
        <taxon>Ascomycota</taxon>
        <taxon>Pezizomycotina</taxon>
        <taxon>Sordariomycetes</taxon>
        <taxon>Hypocreomycetidae</taxon>
        <taxon>Microascales</taxon>
        <taxon>Microascaceae</taxon>
        <taxon>Cephalotrichum</taxon>
    </lineage>
</organism>
<reference evidence="2" key="1">
    <citation type="submission" date="2018-03" db="EMBL/GenBank/DDBJ databases">
        <authorList>
            <person name="Guldener U."/>
        </authorList>
    </citation>
    <scope>NUCLEOTIDE SEQUENCE</scope>
</reference>